<feature type="signal peptide" evidence="1">
    <location>
        <begin position="1"/>
        <end position="27"/>
    </location>
</feature>
<evidence type="ECO:0000313" key="3">
    <source>
        <dbReference type="Proteomes" id="UP000886822"/>
    </source>
</evidence>
<organism evidence="2 3">
    <name type="scientific">Candidatus Levilactobacillus faecigallinarum</name>
    <dbReference type="NCBI Taxonomy" id="2838638"/>
    <lineage>
        <taxon>Bacteria</taxon>
        <taxon>Bacillati</taxon>
        <taxon>Bacillota</taxon>
        <taxon>Bacilli</taxon>
        <taxon>Lactobacillales</taxon>
        <taxon>Lactobacillaceae</taxon>
        <taxon>Levilactobacillus</taxon>
    </lineage>
</organism>
<keyword evidence="1" id="KW-0732">Signal</keyword>
<proteinExistence type="predicted"/>
<protein>
    <submittedName>
        <fullName evidence="2">Uncharacterized protein</fullName>
    </submittedName>
</protein>
<dbReference type="EMBL" id="DXGJ01000009">
    <property type="protein sequence ID" value="HIW71141.1"/>
    <property type="molecule type" value="Genomic_DNA"/>
</dbReference>
<name>A0A9D1U3Z7_9LACO</name>
<accession>A0A9D1U3Z7</accession>
<reference evidence="2" key="2">
    <citation type="submission" date="2021-04" db="EMBL/GenBank/DDBJ databases">
        <authorList>
            <person name="Gilroy R."/>
        </authorList>
    </citation>
    <scope>NUCLEOTIDE SEQUENCE</scope>
    <source>
        <strain evidence="2">CHK173-259</strain>
    </source>
</reference>
<reference evidence="2" key="1">
    <citation type="journal article" date="2021" name="PeerJ">
        <title>Extensive microbial diversity within the chicken gut microbiome revealed by metagenomics and culture.</title>
        <authorList>
            <person name="Gilroy R."/>
            <person name="Ravi A."/>
            <person name="Getino M."/>
            <person name="Pursley I."/>
            <person name="Horton D.L."/>
            <person name="Alikhan N.F."/>
            <person name="Baker D."/>
            <person name="Gharbi K."/>
            <person name="Hall N."/>
            <person name="Watson M."/>
            <person name="Adriaenssens E.M."/>
            <person name="Foster-Nyarko E."/>
            <person name="Jarju S."/>
            <person name="Secka A."/>
            <person name="Antonio M."/>
            <person name="Oren A."/>
            <person name="Chaudhuri R.R."/>
            <person name="La Ragione R."/>
            <person name="Hildebrand F."/>
            <person name="Pallen M.J."/>
        </authorList>
    </citation>
    <scope>NUCLEOTIDE SEQUENCE</scope>
    <source>
        <strain evidence="2">CHK173-259</strain>
    </source>
</reference>
<gene>
    <name evidence="2" type="ORF">H9875_00810</name>
</gene>
<sequence>MMKKTLLTLASVVLLTPMLGASVTASAASWHNGTPKAMRGKYQAKIYQQSQGFGDEYHITAHTYIYQASNMPQMKATKLRYKKIKAHTWRLKGHIHQSGMLRAGKLDMKIYRKGKSFAAVEYGDAFTKLNRAKRVTAFH</sequence>
<dbReference type="Proteomes" id="UP000886822">
    <property type="component" value="Unassembled WGS sequence"/>
</dbReference>
<evidence type="ECO:0000256" key="1">
    <source>
        <dbReference type="SAM" id="SignalP"/>
    </source>
</evidence>
<comment type="caution">
    <text evidence="2">The sequence shown here is derived from an EMBL/GenBank/DDBJ whole genome shotgun (WGS) entry which is preliminary data.</text>
</comment>
<evidence type="ECO:0000313" key="2">
    <source>
        <dbReference type="EMBL" id="HIW71141.1"/>
    </source>
</evidence>
<feature type="chain" id="PRO_5039579302" evidence="1">
    <location>
        <begin position="28"/>
        <end position="139"/>
    </location>
</feature>
<dbReference type="AlphaFoldDB" id="A0A9D1U3Z7"/>